<sequence length="33" mass="4055">MAKHEWVCLRVVDSHQFSEQQTQLAKQKKKKKW</sequence>
<accession>A0A0L0NNN3</accession>
<dbReference type="EMBL" id="LGST01000066">
    <property type="protein sequence ID" value="KND95648.1"/>
    <property type="molecule type" value="Genomic_DNA"/>
</dbReference>
<proteinExistence type="predicted"/>
<comment type="caution">
    <text evidence="1">The sequence shown here is derived from an EMBL/GenBank/DDBJ whole genome shotgun (WGS) entry which is preliminary data.</text>
</comment>
<protein>
    <submittedName>
        <fullName evidence="1">Uncharacterized protein</fullName>
    </submittedName>
</protein>
<gene>
    <name evidence="1" type="ORF">QG37_07968</name>
</gene>
<evidence type="ECO:0000313" key="1">
    <source>
        <dbReference type="EMBL" id="KND95648.1"/>
    </source>
</evidence>
<evidence type="ECO:0000313" key="2">
    <source>
        <dbReference type="Proteomes" id="UP000037122"/>
    </source>
</evidence>
<reference evidence="2" key="1">
    <citation type="journal article" date="2015" name="BMC Genomics">
        <title>Draft genome of a commonly misdiagnosed multidrug resistant pathogen Candida auris.</title>
        <authorList>
            <person name="Chatterjee S."/>
            <person name="Alampalli S.V."/>
            <person name="Nageshan R.K."/>
            <person name="Chettiar S.T."/>
            <person name="Joshi S."/>
            <person name="Tatu U.S."/>
        </authorList>
    </citation>
    <scope>NUCLEOTIDE SEQUENCE [LARGE SCALE GENOMIC DNA]</scope>
    <source>
        <strain evidence="2">6684</strain>
    </source>
</reference>
<dbReference type="Proteomes" id="UP000037122">
    <property type="component" value="Unassembled WGS sequence"/>
</dbReference>
<organism evidence="1 2">
    <name type="scientific">Candidozyma auris</name>
    <name type="common">Yeast</name>
    <name type="synonym">Candida auris</name>
    <dbReference type="NCBI Taxonomy" id="498019"/>
    <lineage>
        <taxon>Eukaryota</taxon>
        <taxon>Fungi</taxon>
        <taxon>Dikarya</taxon>
        <taxon>Ascomycota</taxon>
        <taxon>Saccharomycotina</taxon>
        <taxon>Pichiomycetes</taxon>
        <taxon>Metschnikowiaceae</taxon>
        <taxon>Candidozyma</taxon>
    </lineage>
</organism>
<name>A0A0L0NNN3_CANAR</name>
<dbReference type="AlphaFoldDB" id="A0A0L0NNN3"/>
<dbReference type="VEuPathDB" id="FungiDB:QG37_07968"/>